<protein>
    <submittedName>
        <fullName evidence="2">GTPase Der</fullName>
    </submittedName>
</protein>
<feature type="compositionally biased region" description="Acidic residues" evidence="1">
    <location>
        <begin position="21"/>
        <end position="30"/>
    </location>
</feature>
<reference evidence="2" key="2">
    <citation type="submission" date="2014-07" db="EMBL/GenBank/DDBJ databases">
        <authorList>
            <person name="Hull J."/>
        </authorList>
    </citation>
    <scope>NUCLEOTIDE SEQUENCE</scope>
</reference>
<sequence length="106" mass="11916">SSKRKHQLLSQHQQRSSMDTETLEPEEVIPDLEVSPPPPTKPKPETVHVIPTVAVTTPSQDKPSEIMLKTLPPRERKPDRPVSPQKLRRRSPGARTPESEPHHSSS</sequence>
<dbReference type="EMBL" id="GBHO01018252">
    <property type="protein sequence ID" value="JAG25352.1"/>
    <property type="molecule type" value="Transcribed_RNA"/>
</dbReference>
<feature type="region of interest" description="Disordered" evidence="1">
    <location>
        <begin position="1"/>
        <end position="106"/>
    </location>
</feature>
<feature type="non-terminal residue" evidence="2">
    <location>
        <position position="106"/>
    </location>
</feature>
<dbReference type="AlphaFoldDB" id="A0A0A9XX21"/>
<evidence type="ECO:0000256" key="1">
    <source>
        <dbReference type="SAM" id="MobiDB-lite"/>
    </source>
</evidence>
<evidence type="ECO:0000313" key="2">
    <source>
        <dbReference type="EMBL" id="JAG25352.1"/>
    </source>
</evidence>
<proteinExistence type="predicted"/>
<reference evidence="2" key="1">
    <citation type="journal article" date="2014" name="PLoS ONE">
        <title>Transcriptome-Based Identification of ABC Transporters in the Western Tarnished Plant Bug Lygus hesperus.</title>
        <authorList>
            <person name="Hull J.J."/>
            <person name="Chaney K."/>
            <person name="Geib S.M."/>
            <person name="Fabrick J.A."/>
            <person name="Brent C.S."/>
            <person name="Walsh D."/>
            <person name="Lavine L.C."/>
        </authorList>
    </citation>
    <scope>NUCLEOTIDE SEQUENCE</scope>
</reference>
<accession>A0A0A9XX21</accession>
<feature type="non-terminal residue" evidence="2">
    <location>
        <position position="1"/>
    </location>
</feature>
<name>A0A0A9XX21_LYGHE</name>
<gene>
    <name evidence="2" type="primary">der_19</name>
    <name evidence="2" type="ORF">CM83_105941</name>
</gene>
<feature type="compositionally biased region" description="Basic and acidic residues" evidence="1">
    <location>
        <begin position="97"/>
        <end position="106"/>
    </location>
</feature>
<organism evidence="2">
    <name type="scientific">Lygus hesperus</name>
    <name type="common">Western plant bug</name>
    <dbReference type="NCBI Taxonomy" id="30085"/>
    <lineage>
        <taxon>Eukaryota</taxon>
        <taxon>Metazoa</taxon>
        <taxon>Ecdysozoa</taxon>
        <taxon>Arthropoda</taxon>
        <taxon>Hexapoda</taxon>
        <taxon>Insecta</taxon>
        <taxon>Pterygota</taxon>
        <taxon>Neoptera</taxon>
        <taxon>Paraneoptera</taxon>
        <taxon>Hemiptera</taxon>
        <taxon>Heteroptera</taxon>
        <taxon>Panheteroptera</taxon>
        <taxon>Cimicomorpha</taxon>
        <taxon>Miridae</taxon>
        <taxon>Mirini</taxon>
        <taxon>Lygus</taxon>
    </lineage>
</organism>